<comment type="caution">
    <text evidence="1">The sequence shown here is derived from an EMBL/GenBank/DDBJ whole genome shotgun (WGS) entry which is preliminary data.</text>
</comment>
<dbReference type="EMBL" id="VVYW01000010">
    <property type="protein sequence ID" value="KAA5408571.1"/>
    <property type="molecule type" value="Genomic_DNA"/>
</dbReference>
<dbReference type="Proteomes" id="UP000325055">
    <property type="component" value="Unassembled WGS sequence"/>
</dbReference>
<sequence length="64" mass="7265">MKKNKSKSVLYLNEKELAQLKGGLEFFKTSNLNKATGCLCDNRPVSSMRNKNTHFECTCYCSPD</sequence>
<evidence type="ECO:0000313" key="2">
    <source>
        <dbReference type="Proteomes" id="UP000325055"/>
    </source>
</evidence>
<gene>
    <name evidence="1" type="ORF">F2Y86_14490</name>
</gene>
<name>A0A5M6A820_9BACE</name>
<evidence type="ECO:0000313" key="1">
    <source>
        <dbReference type="EMBL" id="KAA5408571.1"/>
    </source>
</evidence>
<dbReference type="AlphaFoldDB" id="A0A5M6A820"/>
<accession>A0A5M6A820</accession>
<reference evidence="1 2" key="1">
    <citation type="journal article" date="2019" name="Nat. Med.">
        <title>A library of human gut bacterial isolates paired with longitudinal multiomics data enables mechanistic microbiome research.</title>
        <authorList>
            <person name="Poyet M."/>
            <person name="Groussin M."/>
            <person name="Gibbons S.M."/>
            <person name="Avila-Pacheco J."/>
            <person name="Jiang X."/>
            <person name="Kearney S.M."/>
            <person name="Perrotta A.R."/>
            <person name="Berdy B."/>
            <person name="Zhao S."/>
            <person name="Lieberman T.D."/>
            <person name="Swanson P.K."/>
            <person name="Smith M."/>
            <person name="Roesemann S."/>
            <person name="Alexander J.E."/>
            <person name="Rich S.A."/>
            <person name="Livny J."/>
            <person name="Vlamakis H."/>
            <person name="Clish C."/>
            <person name="Bullock K."/>
            <person name="Deik A."/>
            <person name="Scott J."/>
            <person name="Pierce K.A."/>
            <person name="Xavier R.J."/>
            <person name="Alm E.J."/>
        </authorList>
    </citation>
    <scope>NUCLEOTIDE SEQUENCE [LARGE SCALE GENOMIC DNA]</scope>
    <source>
        <strain evidence="1 2">BIOML-A7</strain>
    </source>
</reference>
<proteinExistence type="predicted"/>
<organism evidence="1 2">
    <name type="scientific">Bacteroides cellulosilyticus</name>
    <dbReference type="NCBI Taxonomy" id="246787"/>
    <lineage>
        <taxon>Bacteria</taxon>
        <taxon>Pseudomonadati</taxon>
        <taxon>Bacteroidota</taxon>
        <taxon>Bacteroidia</taxon>
        <taxon>Bacteroidales</taxon>
        <taxon>Bacteroidaceae</taxon>
        <taxon>Bacteroides</taxon>
    </lineage>
</organism>
<dbReference type="RefSeq" id="WP_147343476.1">
    <property type="nucleotide sequence ID" value="NZ_JADNFX010000032.1"/>
</dbReference>
<protein>
    <submittedName>
        <fullName evidence="1">Uncharacterized protein</fullName>
    </submittedName>
</protein>